<keyword evidence="2" id="KW-1133">Transmembrane helix</keyword>
<dbReference type="InterPro" id="IPR004929">
    <property type="entry name" value="I-spanin"/>
</dbReference>
<evidence type="ECO:0000313" key="4">
    <source>
        <dbReference type="Proteomes" id="UP000274122"/>
    </source>
</evidence>
<feature type="transmembrane region" description="Helical" evidence="2">
    <location>
        <begin position="6"/>
        <end position="29"/>
    </location>
</feature>
<feature type="coiled-coil region" evidence="1">
    <location>
        <begin position="71"/>
        <end position="98"/>
    </location>
</feature>
<evidence type="ECO:0000256" key="1">
    <source>
        <dbReference type="SAM" id="Coils"/>
    </source>
</evidence>
<dbReference type="Proteomes" id="UP000274122">
    <property type="component" value="Chromosome"/>
</dbReference>
<keyword evidence="4" id="KW-1185">Reference proteome</keyword>
<dbReference type="AlphaFoldDB" id="A0A3S4KV49"/>
<protein>
    <submittedName>
        <fullName evidence="3">Bacteriophage lysis protein</fullName>
    </submittedName>
</protein>
<evidence type="ECO:0000256" key="2">
    <source>
        <dbReference type="SAM" id="Phobius"/>
    </source>
</evidence>
<proteinExistence type="inferred from homology"/>
<gene>
    <name evidence="3" type="ORF">NCTC11466_02933</name>
</gene>
<keyword evidence="2" id="KW-0472">Membrane</keyword>
<dbReference type="KEGG" id="clap:NCTC11466_02933"/>
<sequence>MLVGPTLSRGVLVVCIVAAGALVVMGWAVDHNRTNALHYKEQRNTVTAERNAANSTIDVMKARQLDLAALDKKYTKDLADAKATIEQLRRDVAAGAKRLRLNATCKPVSKTPSAAGVDDATSPGLNDTAERDYFRIRERIETSNKQIAGLQEYIKTLCLK</sequence>
<dbReference type="EMBL" id="LR134201">
    <property type="protein sequence ID" value="VEB98954.1"/>
    <property type="molecule type" value="Genomic_DNA"/>
</dbReference>
<evidence type="ECO:0000313" key="3">
    <source>
        <dbReference type="EMBL" id="VEB98954.1"/>
    </source>
</evidence>
<reference evidence="3 4" key="1">
    <citation type="submission" date="2018-12" db="EMBL/GenBank/DDBJ databases">
        <authorList>
            <consortium name="Pathogen Informatics"/>
        </authorList>
    </citation>
    <scope>NUCLEOTIDE SEQUENCE [LARGE SCALE GENOMIC DNA]</scope>
    <source>
        <strain evidence="3 4">NCTC11466</strain>
    </source>
</reference>
<name>A0A3S4KV49_9ENTR</name>
<dbReference type="HAMAP" id="MF_04137">
    <property type="entry name" value="I_SPANIN_LAMBDA"/>
    <property type="match status" value="1"/>
</dbReference>
<dbReference type="GO" id="GO:0044659">
    <property type="term" value="P:viral release from host cell by cytolysis"/>
    <property type="evidence" value="ECO:0007669"/>
    <property type="project" value="InterPro"/>
</dbReference>
<keyword evidence="2" id="KW-0812">Transmembrane</keyword>
<accession>A0A3S4KV49</accession>
<dbReference type="Pfam" id="PF03245">
    <property type="entry name" value="Phage_lysis"/>
    <property type="match status" value="1"/>
</dbReference>
<organism evidence="3 4">
    <name type="scientific">Cedecea lapagei</name>
    <dbReference type="NCBI Taxonomy" id="158823"/>
    <lineage>
        <taxon>Bacteria</taxon>
        <taxon>Pseudomonadati</taxon>
        <taxon>Pseudomonadota</taxon>
        <taxon>Gammaproteobacteria</taxon>
        <taxon>Enterobacterales</taxon>
        <taxon>Enterobacteriaceae</taxon>
        <taxon>Cedecea</taxon>
    </lineage>
</organism>
<dbReference type="OrthoDB" id="6877134at2"/>
<keyword evidence="1" id="KW-0175">Coiled coil</keyword>